<dbReference type="CDD" id="cd19540">
    <property type="entry name" value="LCL_NRPS-like"/>
    <property type="match status" value="2"/>
</dbReference>
<evidence type="ECO:0000256" key="1">
    <source>
        <dbReference type="ARBA" id="ARBA00001957"/>
    </source>
</evidence>
<dbReference type="InterPro" id="IPR023213">
    <property type="entry name" value="CAT-like_dom_sf"/>
</dbReference>
<dbReference type="GO" id="GO:0017000">
    <property type="term" value="P:antibiotic biosynthetic process"/>
    <property type="evidence" value="ECO:0007669"/>
    <property type="project" value="UniProtKB-ARBA"/>
</dbReference>
<dbReference type="Gene3D" id="3.30.300.30">
    <property type="match status" value="4"/>
</dbReference>
<dbReference type="CDD" id="cd17646">
    <property type="entry name" value="A_NRPS_AB3403-like"/>
    <property type="match status" value="2"/>
</dbReference>
<evidence type="ECO:0000256" key="2">
    <source>
        <dbReference type="ARBA" id="ARBA00006432"/>
    </source>
</evidence>
<dbReference type="OrthoDB" id="3858765at2"/>
<comment type="similarity">
    <text evidence="2">Belongs to the ATP-dependent AMP-binding enzyme family.</text>
</comment>
<evidence type="ECO:0000256" key="3">
    <source>
        <dbReference type="ARBA" id="ARBA00022450"/>
    </source>
</evidence>
<dbReference type="Gene3D" id="3.30.559.10">
    <property type="entry name" value="Chloramphenicol acetyltransferase-like domain"/>
    <property type="match status" value="4"/>
</dbReference>
<sequence length="4389" mass="470404">MSDPKTVNWPLTAGQSGMWLAQQLAPENPAIQISECIEIHGAVVPELFLAAIRRLMEEFQALRLRFETVDGETVQRLLPASDDQIQLLDVSTADDPLATALAHARAELSKVLDLQHGRPYRTILFRLGPDHWLWSQRVHHAAADGYSAVLAANRMPELYAAELEGREPDQAAVVPTFAELIEDEAAYRNSDQYRSDREFWLATLADHPEPALLAAGHAMPSHTHLRHELVLDAAEAQTLHAAARRLGVSRSVLMIAAAALYTARLTATTEVVLGLPVTGRAGRVARTACGQFANMLPLRISIQPGAGLAALAKQVSATARTALRHQRYRLEEMRRELPGTGPLVGPSVNLMTFDYDLTIGGHRTTVHNLTSGQVNDLNFLLYDRQSGDGVRLVVDANPALYDAAEVAAHAHRYRRLLATVAAAGPEARLGSIDLLDDEERHRILTERNNTAAQVPPGTLPELFEAQAARTPDAVAVRFEDTALSYAELDSRANRLARHLVERGVGAESVVPVVLKRSVEMVVALLGVVKAGGAYLPVDPELPAERIEYLLSAATAEPVTLETVELSRSGDDSNLTDRGITGASPAYVIFTSGSTGRPKGVVVPHAGIVNRLAWMQSEYGLTAEDRVLQKTPFGFDVSVWEFFWPLLEGATLVVARPGGHRDPAYLAELIQAEGITVTHFVPSMLQSFVTEPGAAACTGLRAVMCSGEALPADLRDQFLRLLPGVGLHNLYGPTEASVDVTSWDCATPSDTVPIGAPVWNTQVYVLDPALAPVPNGVPGELYLAGAQLARGYLGRPGLTAERFVANPYSPGERMYRTGDLARWNHDGALEYLGRTDDQVKLRGFRIELGEIETALTAYPNVGQAAVLLREERLVAYLVAPADLDTADLRTHLARTLPEYMIPAAYVVLDALPVTVNGKLDRRALPDPELAPGAGYRAPATVREELLCAAFAEVLGLARVGVDDDFFELGGHSLLATRLAGRVRTVLGVDLPIRLVFEAPTVAALAEHLDGATSERPALVAAERPELLPLSFAQQRLWFLNELEGPNATYNSPMALCLSGPIDAAALDAALHDVVTRHEVLRTTFGVVDGRPVQQILTVDPAAPLLSLSTFDEQAFTATIRRPFDLTTELPLRASLFTRSELDHVLLVVVHHIAGDGWSLAPLARDLSTAYEARLGDAAPQWAPLPVQYTDYALWQRELLGETADPDSELARQLDYWRTTLSDLPEELALPTDRPRPAVAGHVSGSVELAVPAQLHARLVELARAESVTVFMVLQAALAVLLSRLGAGTDIPIGTPIAGRTDEALDELVGFFVNMLVLRTDLAGDPTFTELLGRVRNSGLDAFAHQDVPFERLVEELSATRSMARHPLFQVMLALQNNQRATLELAGLDVSLFPVGPEAARFDLSFTLGEPAEGTGLVGELTYSTDLFDQASAEAIAERFIRVLDAVVAAPQRKVDSVDILGEAEVALLESWNSTGQTVAAGTLPDLFEAQVERTPDAVAITFEGMSLTYRQLNSEANQLARHLVTERGIGVGHRVALALPRSSSYVVAMLAVLKAGAAFVPVDPGYPSERIAYLLADSAPALVLTDRHATLPSSAPQLLVDSLELSELPGTNLTGAERLEPLHTDHPAYVIYTSGSTGRPKGVIVPHRGLAGLTTSQIERFAVQPDSRVLQFASTSFDAAVSELCMALLAGATAVLAPAARLAPGNPLIELAAEQRVTHVTLPPAVLTVLPADALPTVTVLATAGEACPAALVTRWAPGRRMINAYGPTEATVCATMSDPLAPGTGAPPIGRPITNAQTYVLDPGLRPTPIGVPGELYLAGDGIALGYLGRPGLTAERFVANPHAPGQRMYRTGDLARWNRDGALEYLGRTDDQVKLRGFRIELGEIEAALGEHPKVGQAAVLLREDRLVAYLVAPSDLDTADVRTHLARTLPEYMVPTAYVVLDALPVTVNGKLDRRALPDPELASGAGYRAPATAHEELLCAAFAEVLRLDRVGLDDNFFELGGHSLLAVTLVEQLRASGVQLNVRALFATPTVAGLAGATAPAAHDVVVPPNLIPAGATELTPEMLPLADLTAGELARIVAEFPGGAANIADIYPLAPLQEGILFHHLLTAGGEDVYVMPTVLRFDSRARLDAFQHALQLVVDRHDVLRTAILHEGLDQPVQVVARHAELKVETVELDPAAGDPVAQLTVDGRAPMDLTRAPLLHTRTAAEPGTGKWLLLIRQHHLVLDHTALEVLLSEICTILDGDPAQLPAPLPYRDFVAQARLGMPAEEHERYFANLLGDVTEPTAPYGVLDAHGDATTVAEFRTTVDPALAVRLRESARRLGVSPAALFHLAFARMVAATSGRDDVVFGTVLFGRMNAGTGADRVPGLFINSLPIRVNAGRVPVAAALHGLRTQLADLLVHEHAPLALAQQASGIGGGAPLFTSLLNYRHSAAPETATAQAGPSGITVLHNQERTNYPLTLSVDDLGSGFQLTAQTMAPIAADAVCELVRTALESLCALLEDEPQAPVAAVEVLPSQQRELLAGRHGAVVERSGGSLPELFETQVARTPEAVAVRFEDEAVTYAELNARANQLAHLLVEHGVGSESVVPVVIERSVEMVVALLGVVKAGGAYLPVDPELPAERIEYLLSAATAEPVTREIVEVSRERESSELTDRAITGSSPAYVIFTSGSTGKPKGVVVPHAGIVNRLAWMQSEYGLTPADRVLQKTPYGFDVSVWEFFWPLLEGATLVMARPGGHRDPAYLAELIQAQGITVTHFVPSMLQAFVTEPAAADCTGLRAVMCSGEALPADLRDRFRDTLPGVGLHNLYGPTEASVDVTFWDCATPSDTVPIGHPVWNTQLHVLDANLDPTPVGVPGELYLAGVQLARGYLNRPALTAERFIANPHTPGQRMYRTGDLARWSHDGALEYLGRTDDQVKLRGFRIELGEIETALTAYPNVGQAAVLLREERLVAYLVASADLDTADLRTHLARTLPEYMIPAAYVVLDALPVTVNGKLDRRALPDPELAPDSGRAPRNPREELLCELFAQILGLTHVGIDDSFFELGGHSLLATRLVSRIRAVLDVEVPIRTLFEAPTVAALAARLDGGTARRPRLTATPRPERVPLSFAQQRLWFLGELEGPSTTYNIPLALRLTGPLDVAALEAALHDVVARHEVLRTVFPVLDGEPVQRVLTAEAIGSLLTIGRPPADPVFDLHSAPPLHAWLHQLGETEHELHLILHHIAGDGWSLAPLTRDLSTAYTARLAGTAPQFMDLPVQYADYAGWQRTLLGDGADPTSLLAQQLGYWRTALADLPEELALPTDRPRPALAGHRGGTVQLRIPAELHTRLAALARAEGVTLFMVLQAALAVLLSRLGAGTDIPIGTPVAGRTDEAMDDLVGFFVNTLVLRTDLTGDPSFTELLARVRESGLAAFAHQDVPFERLVEDLAPARSMARHPLFQVMLALQNTAGASAELPGLEISALPRPVAAAKFDLSLDLTESAAGAGMSGELIYSTDLFDQGTAESIAARFLRVLCAVAEAPERKVGSVDLLSGAELAQLQDWSASAHEVPAVTLPRLFEAQAARTPDRIAVTFERESLTYRELNQRSNQLARHLVTERGIGPGRLVALALPRSSSYVVALLAIMKAGAAYVPVDPGYPSERIAYLLADSAPALVLTDWQTALPAAAPRLLLDYLELSGRLSQLPAGNLTDAERLAPLRADHPAYVIYTSGSTGRPKGVLVPHRGLAAMTTSQIERFAVEPDSRVLQFASTSFDAAISELCMALLTGATAVLAPTARLAPGTPLIELAAEQRITHATLPPAVLAVLPVNSLPTITTLATAGEACPAALVPRWMPGRRMINAYGPTEATVCATMSTPHAPDTGTPSIGRPIANSQAYVLDSGLKPTPVGVPGELYLAGDGIALGYLGRPGLTAERFVANPFSPGTRMYRTGDLARWNRAGNLEYLGRTDQQVKVRGFRIELGEIEAALVEHPKVGQAAVLVREDQPDDKRLVGYLVPGEAGGPDPELLRKELAERLPAHLVPSALVVLPALPLTPNGKLDRKALPAPAESADQVGRAPASELERQLATAFGEALGRGPVPVEADFFALGGHSLLATRLVGQLRTELGLELNLRDLFEASSVERLADRLGAGFLPAVDDTTGGLGVGQLNGPGDLAEPFAPMLALREGDTGLPPLFCVHHGYGIGWSYRGLAEQLTDGRPLYALQSRDLREQDGLPQSVEAMAAEYVEQIRAVQPIGPYHLLGWSFGGAVAHAMATQLQAAGQQVALVAVLDSYPGIESPLPTAESVRESVLELAPMLSTEQVDVFTRTLLRSARLLSDWTPGRFNGNLLFFTAFEDRPIEAPTSGNWRKYYSGMIMDTPVHTTHDSMTNPLGLAEIGAALRAVLAQS</sequence>
<dbReference type="InterPro" id="IPR010071">
    <property type="entry name" value="AA_adenyl_dom"/>
</dbReference>
<dbReference type="InterPro" id="IPR000873">
    <property type="entry name" value="AMP-dep_synth/lig_dom"/>
</dbReference>
<dbReference type="Pfam" id="PF13193">
    <property type="entry name" value="AMP-binding_C"/>
    <property type="match status" value="4"/>
</dbReference>
<proteinExistence type="inferred from homology"/>
<dbReference type="PANTHER" id="PTHR45527">
    <property type="entry name" value="NONRIBOSOMAL PEPTIDE SYNTHETASE"/>
    <property type="match status" value="1"/>
</dbReference>
<feature type="domain" description="Carrier" evidence="6">
    <location>
        <begin position="936"/>
        <end position="1011"/>
    </location>
</feature>
<dbReference type="SMART" id="SM00824">
    <property type="entry name" value="PKS_TE"/>
    <property type="match status" value="1"/>
</dbReference>
<dbReference type="Gene3D" id="1.10.1200.10">
    <property type="entry name" value="ACP-like"/>
    <property type="match status" value="2"/>
</dbReference>
<protein>
    <submittedName>
        <fullName evidence="7">Amino acid adenylation domain-containing protein</fullName>
    </submittedName>
</protein>
<dbReference type="PROSITE" id="PS00455">
    <property type="entry name" value="AMP_BINDING"/>
    <property type="match status" value="4"/>
</dbReference>
<dbReference type="CDD" id="cd19544">
    <property type="entry name" value="E-C_NRPS"/>
    <property type="match status" value="1"/>
</dbReference>
<dbReference type="InterPro" id="IPR020845">
    <property type="entry name" value="AMP-binding_CS"/>
</dbReference>
<dbReference type="Pfam" id="PF00668">
    <property type="entry name" value="Condensation"/>
    <property type="match status" value="4"/>
</dbReference>
<dbReference type="CDD" id="cd17652">
    <property type="entry name" value="A_NRPS_CmdD_like"/>
    <property type="match status" value="2"/>
</dbReference>
<keyword evidence="3" id="KW-0596">Phosphopantetheine</keyword>
<dbReference type="GO" id="GO:0031177">
    <property type="term" value="F:phosphopantetheine binding"/>
    <property type="evidence" value="ECO:0007669"/>
    <property type="project" value="InterPro"/>
</dbReference>
<dbReference type="Gene3D" id="2.30.38.10">
    <property type="entry name" value="Luciferase, Domain 3"/>
    <property type="match status" value="2"/>
</dbReference>
<keyword evidence="8" id="KW-1185">Reference proteome</keyword>
<dbReference type="InterPro" id="IPR001242">
    <property type="entry name" value="Condensation_dom"/>
</dbReference>
<dbReference type="FunFam" id="3.30.300.30:FF:000010">
    <property type="entry name" value="Enterobactin synthetase component F"/>
    <property type="match status" value="4"/>
</dbReference>
<keyword evidence="5" id="KW-0436">Ligase</keyword>
<dbReference type="InterPro" id="IPR029058">
    <property type="entry name" value="AB_hydrolase_fold"/>
</dbReference>
<dbReference type="InterPro" id="IPR006162">
    <property type="entry name" value="Ppantetheine_attach_site"/>
</dbReference>
<dbReference type="GO" id="GO:0072330">
    <property type="term" value="P:monocarboxylic acid biosynthetic process"/>
    <property type="evidence" value="ECO:0007669"/>
    <property type="project" value="UniProtKB-ARBA"/>
</dbReference>
<dbReference type="NCBIfam" id="NF003417">
    <property type="entry name" value="PRK04813.1"/>
    <property type="match status" value="4"/>
</dbReference>
<dbReference type="FunFam" id="3.40.50.980:FF:000001">
    <property type="entry name" value="Non-ribosomal peptide synthetase"/>
    <property type="match status" value="3"/>
</dbReference>
<feature type="domain" description="Carrier" evidence="6">
    <location>
        <begin position="3019"/>
        <end position="3094"/>
    </location>
</feature>
<accession>A0A561TTP4</accession>
<organism evidence="7 8">
    <name type="scientific">Kitasatospora viridis</name>
    <dbReference type="NCBI Taxonomy" id="281105"/>
    <lineage>
        <taxon>Bacteria</taxon>
        <taxon>Bacillati</taxon>
        <taxon>Actinomycetota</taxon>
        <taxon>Actinomycetes</taxon>
        <taxon>Kitasatosporales</taxon>
        <taxon>Streptomycetaceae</taxon>
        <taxon>Kitasatospora</taxon>
    </lineage>
</organism>
<name>A0A561TTP4_9ACTN</name>
<comment type="caution">
    <text evidence="7">The sequence shown here is derived from an EMBL/GenBank/DDBJ whole genome shotgun (WGS) entry which is preliminary data.</text>
</comment>
<dbReference type="Proteomes" id="UP000317940">
    <property type="component" value="Unassembled WGS sequence"/>
</dbReference>
<comment type="cofactor">
    <cofactor evidence="1">
        <name>pantetheine 4'-phosphate</name>
        <dbReference type="ChEBI" id="CHEBI:47942"/>
    </cofactor>
</comment>
<dbReference type="SUPFAM" id="SSF47336">
    <property type="entry name" value="ACP-like"/>
    <property type="match status" value="4"/>
</dbReference>
<dbReference type="SUPFAM" id="SSF52777">
    <property type="entry name" value="CoA-dependent acyltransferases"/>
    <property type="match status" value="8"/>
</dbReference>
<dbReference type="Pfam" id="PF00975">
    <property type="entry name" value="Thioesterase"/>
    <property type="match status" value="1"/>
</dbReference>
<dbReference type="FunFam" id="2.30.38.10:FF:000001">
    <property type="entry name" value="Non-ribosomal peptide synthetase PvdI"/>
    <property type="match status" value="4"/>
</dbReference>
<dbReference type="PROSITE" id="PS50075">
    <property type="entry name" value="CARRIER"/>
    <property type="match status" value="4"/>
</dbReference>
<dbReference type="FunFam" id="3.40.50.980:FF:000002">
    <property type="entry name" value="Enterobactin synthetase component F"/>
    <property type="match status" value="2"/>
</dbReference>
<dbReference type="Gene3D" id="3.30.559.30">
    <property type="entry name" value="Nonribosomal peptide synthetase, condensation domain"/>
    <property type="match status" value="4"/>
</dbReference>
<dbReference type="SUPFAM" id="SSF56801">
    <property type="entry name" value="Acetyl-CoA synthetase-like"/>
    <property type="match status" value="4"/>
</dbReference>
<evidence type="ECO:0000313" key="7">
    <source>
        <dbReference type="EMBL" id="TWF90499.1"/>
    </source>
</evidence>
<dbReference type="InterPro" id="IPR020806">
    <property type="entry name" value="PKS_PP-bd"/>
</dbReference>
<dbReference type="GO" id="GO:0043041">
    <property type="term" value="P:amino acid activation for nonribosomal peptide biosynthetic process"/>
    <property type="evidence" value="ECO:0007669"/>
    <property type="project" value="TreeGrafter"/>
</dbReference>
<dbReference type="GO" id="GO:0016874">
    <property type="term" value="F:ligase activity"/>
    <property type="evidence" value="ECO:0007669"/>
    <property type="project" value="UniProtKB-KW"/>
</dbReference>
<dbReference type="InterPro" id="IPR045851">
    <property type="entry name" value="AMP-bd_C_sf"/>
</dbReference>
<dbReference type="FunFam" id="3.30.559.30:FF:000001">
    <property type="entry name" value="Non-ribosomal peptide synthetase"/>
    <property type="match status" value="1"/>
</dbReference>
<dbReference type="Gene3D" id="3.40.50.980">
    <property type="match status" value="4"/>
</dbReference>
<dbReference type="InterPro" id="IPR009081">
    <property type="entry name" value="PP-bd_ACP"/>
</dbReference>
<keyword evidence="4" id="KW-0597">Phosphoprotein</keyword>
<dbReference type="InterPro" id="IPR042099">
    <property type="entry name" value="ANL_N_sf"/>
</dbReference>
<evidence type="ECO:0000313" key="8">
    <source>
        <dbReference type="Proteomes" id="UP000317940"/>
    </source>
</evidence>
<feature type="domain" description="Carrier" evidence="6">
    <location>
        <begin position="4059"/>
        <end position="4134"/>
    </location>
</feature>
<dbReference type="RefSeq" id="WP_145909695.1">
    <property type="nucleotide sequence ID" value="NZ_BAAAMZ010000001.1"/>
</dbReference>
<reference evidence="7 8" key="1">
    <citation type="submission" date="2019-06" db="EMBL/GenBank/DDBJ databases">
        <title>Sequencing the genomes of 1000 actinobacteria strains.</title>
        <authorList>
            <person name="Klenk H.-P."/>
        </authorList>
    </citation>
    <scope>NUCLEOTIDE SEQUENCE [LARGE SCALE GENOMIC DNA]</scope>
    <source>
        <strain evidence="7 8">DSM 44826</strain>
    </source>
</reference>
<dbReference type="PROSITE" id="PS00012">
    <property type="entry name" value="PHOSPHOPANTETHEINE"/>
    <property type="match status" value="4"/>
</dbReference>
<dbReference type="Pfam" id="PF00501">
    <property type="entry name" value="AMP-binding"/>
    <property type="match status" value="4"/>
</dbReference>
<dbReference type="FunFam" id="1.10.1200.10:FF:000005">
    <property type="entry name" value="Nonribosomal peptide synthetase 1"/>
    <property type="match status" value="1"/>
</dbReference>
<dbReference type="NCBIfam" id="TIGR01733">
    <property type="entry name" value="AA-adenyl-dom"/>
    <property type="match status" value="4"/>
</dbReference>
<dbReference type="FunFam" id="3.40.50.12780:FF:000012">
    <property type="entry name" value="Non-ribosomal peptide synthetase"/>
    <property type="match status" value="4"/>
</dbReference>
<dbReference type="GO" id="GO:0044550">
    <property type="term" value="P:secondary metabolite biosynthetic process"/>
    <property type="evidence" value="ECO:0007669"/>
    <property type="project" value="UniProtKB-ARBA"/>
</dbReference>
<dbReference type="Gene3D" id="3.40.50.12780">
    <property type="entry name" value="N-terminal domain of ligase-like"/>
    <property type="match status" value="2"/>
</dbReference>
<dbReference type="GO" id="GO:0005737">
    <property type="term" value="C:cytoplasm"/>
    <property type="evidence" value="ECO:0007669"/>
    <property type="project" value="TreeGrafter"/>
</dbReference>
<gene>
    <name evidence="7" type="ORF">FHX73_13546</name>
</gene>
<dbReference type="Pfam" id="PF00550">
    <property type="entry name" value="PP-binding"/>
    <property type="match status" value="4"/>
</dbReference>
<dbReference type="InterPro" id="IPR025110">
    <property type="entry name" value="AMP-bd_C"/>
</dbReference>
<dbReference type="SMART" id="SM00823">
    <property type="entry name" value="PKS_PP"/>
    <property type="match status" value="4"/>
</dbReference>
<evidence type="ECO:0000259" key="6">
    <source>
        <dbReference type="PROSITE" id="PS50075"/>
    </source>
</evidence>
<evidence type="ECO:0000256" key="5">
    <source>
        <dbReference type="ARBA" id="ARBA00022598"/>
    </source>
</evidence>
<dbReference type="InterPro" id="IPR020802">
    <property type="entry name" value="TesA-like"/>
</dbReference>
<dbReference type="InterPro" id="IPR036736">
    <property type="entry name" value="ACP-like_sf"/>
</dbReference>
<dbReference type="EMBL" id="VIWT01000003">
    <property type="protein sequence ID" value="TWF90499.1"/>
    <property type="molecule type" value="Genomic_DNA"/>
</dbReference>
<dbReference type="Gene3D" id="3.40.50.1820">
    <property type="entry name" value="alpha/beta hydrolase"/>
    <property type="match status" value="2"/>
</dbReference>
<dbReference type="SUPFAM" id="SSF53474">
    <property type="entry name" value="alpha/beta-Hydrolases"/>
    <property type="match status" value="1"/>
</dbReference>
<evidence type="ECO:0000256" key="4">
    <source>
        <dbReference type="ARBA" id="ARBA00022553"/>
    </source>
</evidence>
<dbReference type="InterPro" id="IPR001031">
    <property type="entry name" value="Thioesterase"/>
</dbReference>
<dbReference type="PANTHER" id="PTHR45527:SF1">
    <property type="entry name" value="FATTY ACID SYNTHASE"/>
    <property type="match status" value="1"/>
</dbReference>
<feature type="domain" description="Carrier" evidence="6">
    <location>
        <begin position="1972"/>
        <end position="2046"/>
    </location>
</feature>
<dbReference type="GO" id="GO:0008610">
    <property type="term" value="P:lipid biosynthetic process"/>
    <property type="evidence" value="ECO:0007669"/>
    <property type="project" value="UniProtKB-ARBA"/>
</dbReference>
<dbReference type="FunFam" id="1.10.1200.10:FF:000016">
    <property type="entry name" value="Non-ribosomal peptide synthase"/>
    <property type="match status" value="2"/>
</dbReference>